<dbReference type="AlphaFoldDB" id="A0A6P7JGJ3"/>
<keyword evidence="6" id="KW-1185">Reference proteome</keyword>
<dbReference type="PROSITE" id="PS51034">
    <property type="entry name" value="ZP_2"/>
    <property type="match status" value="1"/>
</dbReference>
<keyword evidence="2" id="KW-1015">Disulfide bond</keyword>
<dbReference type="SMART" id="SM00241">
    <property type="entry name" value="ZP"/>
    <property type="match status" value="1"/>
</dbReference>
<organism evidence="6 7">
    <name type="scientific">Parambassis ranga</name>
    <name type="common">Indian glassy fish</name>
    <dbReference type="NCBI Taxonomy" id="210632"/>
    <lineage>
        <taxon>Eukaryota</taxon>
        <taxon>Metazoa</taxon>
        <taxon>Chordata</taxon>
        <taxon>Craniata</taxon>
        <taxon>Vertebrata</taxon>
        <taxon>Euteleostomi</taxon>
        <taxon>Actinopterygii</taxon>
        <taxon>Neopterygii</taxon>
        <taxon>Teleostei</taxon>
        <taxon>Neoteleostei</taxon>
        <taxon>Acanthomorphata</taxon>
        <taxon>Ovalentaria</taxon>
        <taxon>Ambassidae</taxon>
        <taxon>Parambassis</taxon>
    </lineage>
</organism>
<evidence type="ECO:0000256" key="3">
    <source>
        <dbReference type="SAM" id="Phobius"/>
    </source>
</evidence>
<feature type="transmembrane region" description="Helical" evidence="3">
    <location>
        <begin position="394"/>
        <end position="419"/>
    </location>
</feature>
<accession>A0A6P7JGJ3</accession>
<evidence type="ECO:0000256" key="2">
    <source>
        <dbReference type="ARBA" id="ARBA00023157"/>
    </source>
</evidence>
<dbReference type="Gene3D" id="2.60.40.4100">
    <property type="entry name" value="Zona pellucida, ZP-C domain"/>
    <property type="match status" value="1"/>
</dbReference>
<reference evidence="7" key="1">
    <citation type="submission" date="2025-08" db="UniProtKB">
        <authorList>
            <consortium name="RefSeq"/>
        </authorList>
    </citation>
    <scope>IDENTIFICATION</scope>
</reference>
<dbReference type="PANTHER" id="PTHR14002:SF10">
    <property type="entry name" value="ZONA PELLUCIDA-LIKE DOMAIN-CONTAINING PROTEIN 1-RELATED"/>
    <property type="match status" value="1"/>
</dbReference>
<dbReference type="InParanoid" id="A0A6P7JGJ3"/>
<dbReference type="InterPro" id="IPR055355">
    <property type="entry name" value="ZP-C"/>
</dbReference>
<dbReference type="InterPro" id="IPR055356">
    <property type="entry name" value="ZP-N"/>
</dbReference>
<dbReference type="Pfam" id="PF00100">
    <property type="entry name" value="Zona_pellucida"/>
    <property type="match status" value="1"/>
</dbReference>
<feature type="signal peptide" evidence="4">
    <location>
        <begin position="1"/>
        <end position="45"/>
    </location>
</feature>
<feature type="domain" description="ZP" evidence="5">
    <location>
        <begin position="68"/>
        <end position="348"/>
    </location>
</feature>
<evidence type="ECO:0000259" key="5">
    <source>
        <dbReference type="PROSITE" id="PS51034"/>
    </source>
</evidence>
<name>A0A6P7JGJ3_9TELE</name>
<feature type="chain" id="PRO_5028051515" evidence="4">
    <location>
        <begin position="46"/>
        <end position="427"/>
    </location>
</feature>
<dbReference type="OrthoDB" id="9274484at2759"/>
<sequence length="427" mass="47885">MGTRFWSLPPELRARHKMKTDRSPLRTMRLVILVCQLGLILRTDAQMPDGCITSDTNRPPNNSDITVVCGTNSMDLSIYICPMYNALYNESLMVLNNQYNKPECFGRADWTATPPVLKFRFPINESALSSCANNFRITDEVGSGQFADFSSIQFVNISGSVTSIDPSAGMITYRPQILYKFSCKYPLQYLLNNTKLGVSGVNIAIQDNNGSFISTLSMKLYQDGNYVNMLSIPDTGLNLKTKIYVAVKATNLTERFNVLLDRCYATTSPYPMQTTYYDLFIGCNRDPQTKVDLNGKSQEARFSFEAFRFVEHKNQTISTFYLHCTTRLCEQSTCTRLLPTCSGTNRRRKRDVQDVPANATVTSPPIKVGKQAADIQTFSASQTMSPESKYSSPVVALIICIVIIVIFIAALTVFLGLYVRRRKPILA</sequence>
<protein>
    <submittedName>
        <fullName evidence="7">Zona pellucida-like domain-containing protein 1</fullName>
    </submittedName>
</protein>
<evidence type="ECO:0000256" key="1">
    <source>
        <dbReference type="ARBA" id="ARBA00022729"/>
    </source>
</evidence>
<evidence type="ECO:0000256" key="4">
    <source>
        <dbReference type="SAM" id="SignalP"/>
    </source>
</evidence>
<dbReference type="RefSeq" id="XP_028275890.1">
    <property type="nucleotide sequence ID" value="XM_028420089.1"/>
</dbReference>
<gene>
    <name evidence="7" type="primary">LOC114445127</name>
</gene>
<keyword evidence="1 4" id="KW-0732">Signal</keyword>
<dbReference type="Proteomes" id="UP000515145">
    <property type="component" value="Chromosome 13"/>
</dbReference>
<dbReference type="GeneID" id="114445127"/>
<dbReference type="Pfam" id="PF23344">
    <property type="entry name" value="ZP-N"/>
    <property type="match status" value="1"/>
</dbReference>
<keyword evidence="3" id="KW-1133">Transmembrane helix</keyword>
<dbReference type="InterPro" id="IPR001507">
    <property type="entry name" value="ZP_dom"/>
</dbReference>
<evidence type="ECO:0000313" key="6">
    <source>
        <dbReference type="Proteomes" id="UP000515145"/>
    </source>
</evidence>
<keyword evidence="3" id="KW-0812">Transmembrane</keyword>
<keyword evidence="3" id="KW-0472">Membrane</keyword>
<evidence type="ECO:0000313" key="7">
    <source>
        <dbReference type="RefSeq" id="XP_028275890.1"/>
    </source>
</evidence>
<dbReference type="InterPro" id="IPR042235">
    <property type="entry name" value="ZP-C_dom"/>
</dbReference>
<proteinExistence type="predicted"/>
<dbReference type="PANTHER" id="PTHR14002">
    <property type="entry name" value="ENDOGLIN/TGF-BETA RECEPTOR TYPE III"/>
    <property type="match status" value="1"/>
</dbReference>